<dbReference type="Pfam" id="PF25601">
    <property type="entry name" value="AAA_lid_14"/>
    <property type="match status" value="1"/>
</dbReference>
<evidence type="ECO:0000256" key="2">
    <source>
        <dbReference type="ARBA" id="ARBA00022840"/>
    </source>
</evidence>
<comment type="caution">
    <text evidence="7">The sequence shown here is derived from an EMBL/GenBank/DDBJ whole genome shotgun (WGS) entry which is preliminary data.</text>
</comment>
<organism evidence="7 8">
    <name type="scientific">Marinobacter excellens HL-55</name>
    <dbReference type="NCBI Taxonomy" id="1305731"/>
    <lineage>
        <taxon>Bacteria</taxon>
        <taxon>Pseudomonadati</taxon>
        <taxon>Pseudomonadota</taxon>
        <taxon>Gammaproteobacteria</taxon>
        <taxon>Pseudomonadales</taxon>
        <taxon>Marinobacteraceae</taxon>
        <taxon>Marinobacter</taxon>
    </lineage>
</organism>
<keyword evidence="1" id="KW-0547">Nucleotide-binding</keyword>
<dbReference type="SMART" id="SM00382">
    <property type="entry name" value="AAA"/>
    <property type="match status" value="1"/>
</dbReference>
<dbReference type="GO" id="GO:0005524">
    <property type="term" value="F:ATP binding"/>
    <property type="evidence" value="ECO:0007669"/>
    <property type="project" value="UniProtKB-KW"/>
</dbReference>
<dbReference type="GO" id="GO:0006355">
    <property type="term" value="P:regulation of DNA-templated transcription"/>
    <property type="evidence" value="ECO:0007669"/>
    <property type="project" value="InterPro"/>
</dbReference>
<dbReference type="SUPFAM" id="SSF46689">
    <property type="entry name" value="Homeodomain-like"/>
    <property type="match status" value="1"/>
</dbReference>
<dbReference type="InterPro" id="IPR025944">
    <property type="entry name" value="Sigma_54_int_dom_CS"/>
</dbReference>
<proteinExistence type="predicted"/>
<dbReference type="InterPro" id="IPR025943">
    <property type="entry name" value="Sigma_54_int_dom_ATP-bd_2"/>
</dbReference>
<dbReference type="InterPro" id="IPR058031">
    <property type="entry name" value="AAA_lid_NorR"/>
</dbReference>
<dbReference type="Pfam" id="PF00158">
    <property type="entry name" value="Sigma54_activat"/>
    <property type="match status" value="1"/>
</dbReference>
<gene>
    <name evidence="7" type="primary">vasH</name>
    <name evidence="7" type="ORF">HLUCCX14_17620</name>
</gene>
<dbReference type="PROSITE" id="PS00676">
    <property type="entry name" value="SIGMA54_INTERACT_2"/>
    <property type="match status" value="1"/>
</dbReference>
<evidence type="ECO:0000256" key="5">
    <source>
        <dbReference type="ARBA" id="ARBA00023163"/>
    </source>
</evidence>
<dbReference type="PRINTS" id="PR01590">
    <property type="entry name" value="HTHFIS"/>
</dbReference>
<dbReference type="CDD" id="cd00009">
    <property type="entry name" value="AAA"/>
    <property type="match status" value="1"/>
</dbReference>
<dbReference type="Pfam" id="PF02954">
    <property type="entry name" value="HTH_8"/>
    <property type="match status" value="1"/>
</dbReference>
<dbReference type="PROSITE" id="PS00688">
    <property type="entry name" value="SIGMA54_INTERACT_3"/>
    <property type="match status" value="1"/>
</dbReference>
<dbReference type="InterPro" id="IPR002078">
    <property type="entry name" value="Sigma_54_int"/>
</dbReference>
<evidence type="ECO:0000313" key="8">
    <source>
        <dbReference type="Proteomes" id="UP000050416"/>
    </source>
</evidence>
<dbReference type="Gene3D" id="3.30.450.40">
    <property type="match status" value="1"/>
</dbReference>
<evidence type="ECO:0000256" key="1">
    <source>
        <dbReference type="ARBA" id="ARBA00022741"/>
    </source>
</evidence>
<dbReference type="PANTHER" id="PTHR32071:SF117">
    <property type="entry name" value="PTS-DEPENDENT DIHYDROXYACETONE KINASE OPERON REGULATORY PROTEIN-RELATED"/>
    <property type="match status" value="1"/>
</dbReference>
<feature type="domain" description="Sigma-54 factor interaction" evidence="6">
    <location>
        <begin position="227"/>
        <end position="456"/>
    </location>
</feature>
<keyword evidence="4" id="KW-0238">DNA-binding</keyword>
<dbReference type="InterPro" id="IPR009057">
    <property type="entry name" value="Homeodomain-like_sf"/>
</dbReference>
<accession>A0A0P7Z4B5</accession>
<protein>
    <submittedName>
        <fullName evidence="7">Sigma-54 specific transcriptional regulator</fullName>
    </submittedName>
</protein>
<dbReference type="PANTHER" id="PTHR32071">
    <property type="entry name" value="TRANSCRIPTIONAL REGULATORY PROTEIN"/>
    <property type="match status" value="1"/>
</dbReference>
<dbReference type="Gene3D" id="1.10.10.60">
    <property type="entry name" value="Homeodomain-like"/>
    <property type="match status" value="1"/>
</dbReference>
<dbReference type="EMBL" id="LJZQ01000047">
    <property type="protein sequence ID" value="KPQ26644.1"/>
    <property type="molecule type" value="Genomic_DNA"/>
</dbReference>
<dbReference type="InterPro" id="IPR002197">
    <property type="entry name" value="HTH_Fis"/>
</dbReference>
<dbReference type="PATRIC" id="fig|1305731.5.peg.720"/>
<dbReference type="AlphaFoldDB" id="A0A0P7Z4B5"/>
<dbReference type="InterPro" id="IPR027417">
    <property type="entry name" value="P-loop_NTPase"/>
</dbReference>
<name>A0A0P7Z4B5_9GAMM</name>
<reference evidence="7 8" key="1">
    <citation type="submission" date="2015-09" db="EMBL/GenBank/DDBJ databases">
        <title>Identification and resolution of microdiversity through metagenomic sequencing of parallel consortia.</title>
        <authorList>
            <person name="Nelson W.C."/>
            <person name="Romine M.F."/>
            <person name="Lindemann S.R."/>
        </authorList>
    </citation>
    <scope>NUCLEOTIDE SEQUENCE [LARGE SCALE GENOMIC DNA]</scope>
    <source>
        <strain evidence="7">HL-55</strain>
    </source>
</reference>
<dbReference type="InterPro" id="IPR003593">
    <property type="entry name" value="AAA+_ATPase"/>
</dbReference>
<evidence type="ECO:0000313" key="7">
    <source>
        <dbReference type="EMBL" id="KPQ26644.1"/>
    </source>
</evidence>
<dbReference type="Proteomes" id="UP000050416">
    <property type="component" value="Unassembled WGS sequence"/>
</dbReference>
<evidence type="ECO:0000259" key="6">
    <source>
        <dbReference type="PROSITE" id="PS50045"/>
    </source>
</evidence>
<sequence>MYSQRVLESYPPRCAGGNLQSTQMEVQKMGRMQKELHTGIDLAVALIKQDTLPALLNTATSQLQKAFGLTKCWALELDLSGRTLHCGQLSDTSEFDCGDFSHPFAHVLQTGQPRELTRAASYRLDHPGFQALFDASDRPRSLWLEPLSGQDGRTLGMLVLCGEDPDWQNIVGQTLYTGIKHLLVHQWISQLQSRDQVWQRRLLKRSLDHLHDAETLRQRCTQLAHTLVGNSEAMINLRTQVVRAAGSQLSVLIQGETGCGKDVVARGIHDMSERANGPMVVVNCAAIPDTLLESELFGHTKGAFSGADQAKEGLLAQANGGTLFLDEIGDMPMALQSKLLRVLESRQFRPLGARDEQHSDFRLVAATHQPLQQGIEDGIFRRDLFYRLSQFPLRVIPLRERTEDLEALSRHFIRLYTQREGSGPLGISSHALHTLAAYNFPGNVRELRNIIELACLQTPAGDDIQPEVLRLDDLFADMGQPLSAEVEPKTMEGVPMADDIRDLKAAAQAFEAAIIRERLRQYSGNRAQAAESLGLPKRTLAHKCLKYQVTDV</sequence>
<keyword evidence="2" id="KW-0067">ATP-binding</keyword>
<dbReference type="PROSITE" id="PS50045">
    <property type="entry name" value="SIGMA54_INTERACT_4"/>
    <property type="match status" value="1"/>
</dbReference>
<evidence type="ECO:0000256" key="3">
    <source>
        <dbReference type="ARBA" id="ARBA00023015"/>
    </source>
</evidence>
<dbReference type="InterPro" id="IPR003018">
    <property type="entry name" value="GAF"/>
</dbReference>
<dbReference type="STRING" id="1305731.GCA_000934705_03240"/>
<keyword evidence="3" id="KW-0805">Transcription regulation</keyword>
<dbReference type="GO" id="GO:0043565">
    <property type="term" value="F:sequence-specific DNA binding"/>
    <property type="evidence" value="ECO:0007669"/>
    <property type="project" value="InterPro"/>
</dbReference>
<keyword evidence="5" id="KW-0804">Transcription</keyword>
<dbReference type="Gene3D" id="3.40.50.300">
    <property type="entry name" value="P-loop containing nucleotide triphosphate hydrolases"/>
    <property type="match status" value="1"/>
</dbReference>
<dbReference type="Gene3D" id="1.10.8.60">
    <property type="match status" value="1"/>
</dbReference>
<dbReference type="Pfam" id="PF01590">
    <property type="entry name" value="GAF"/>
    <property type="match status" value="1"/>
</dbReference>
<dbReference type="FunFam" id="3.40.50.300:FF:000006">
    <property type="entry name" value="DNA-binding transcriptional regulator NtrC"/>
    <property type="match status" value="1"/>
</dbReference>
<evidence type="ECO:0000256" key="4">
    <source>
        <dbReference type="ARBA" id="ARBA00023125"/>
    </source>
</evidence>
<dbReference type="InterPro" id="IPR029016">
    <property type="entry name" value="GAF-like_dom_sf"/>
</dbReference>
<dbReference type="SUPFAM" id="SSF55781">
    <property type="entry name" value="GAF domain-like"/>
    <property type="match status" value="1"/>
</dbReference>
<dbReference type="SUPFAM" id="SSF52540">
    <property type="entry name" value="P-loop containing nucleoside triphosphate hydrolases"/>
    <property type="match status" value="1"/>
</dbReference>